<organism evidence="3">
    <name type="scientific">Mucochytrium quahogii</name>
    <dbReference type="NCBI Taxonomy" id="96639"/>
    <lineage>
        <taxon>Eukaryota</taxon>
        <taxon>Sar</taxon>
        <taxon>Stramenopiles</taxon>
        <taxon>Bigyra</taxon>
        <taxon>Labyrinthulomycetes</taxon>
        <taxon>Thraustochytrida</taxon>
        <taxon>Thraustochytriidae</taxon>
        <taxon>Mucochytrium</taxon>
    </lineage>
</organism>
<feature type="region of interest" description="Disordered" evidence="2">
    <location>
        <begin position="531"/>
        <end position="550"/>
    </location>
</feature>
<feature type="compositionally biased region" description="Polar residues" evidence="2">
    <location>
        <begin position="209"/>
        <end position="219"/>
    </location>
</feature>
<evidence type="ECO:0000256" key="2">
    <source>
        <dbReference type="SAM" id="MobiDB-lite"/>
    </source>
</evidence>
<feature type="compositionally biased region" description="Low complexity" evidence="2">
    <location>
        <begin position="1533"/>
        <end position="1542"/>
    </location>
</feature>
<feature type="region of interest" description="Disordered" evidence="2">
    <location>
        <begin position="110"/>
        <end position="246"/>
    </location>
</feature>
<accession>A0A7S2RCA2</accession>
<proteinExistence type="predicted"/>
<protein>
    <submittedName>
        <fullName evidence="3">Uncharacterized protein</fullName>
    </submittedName>
</protein>
<keyword evidence="1" id="KW-0175">Coiled coil</keyword>
<feature type="compositionally biased region" description="Basic and acidic residues" evidence="2">
    <location>
        <begin position="593"/>
        <end position="608"/>
    </location>
</feature>
<evidence type="ECO:0000256" key="1">
    <source>
        <dbReference type="SAM" id="Coils"/>
    </source>
</evidence>
<feature type="region of interest" description="Disordered" evidence="2">
    <location>
        <begin position="585"/>
        <end position="634"/>
    </location>
</feature>
<dbReference type="EMBL" id="HBHK01003190">
    <property type="protein sequence ID" value="CAD9666903.1"/>
    <property type="molecule type" value="Transcribed_RNA"/>
</dbReference>
<feature type="region of interest" description="Disordered" evidence="2">
    <location>
        <begin position="1532"/>
        <end position="1558"/>
    </location>
</feature>
<sequence length="1653" mass="181110">MDEVFGLGSPNSLDVQNISPGEISRARNALGRFTDTDGSSDILEEVEQGRAPTPHSAFEMNTCVEMQAHQDTKVGSVKTLPVGLVRELDSIQTAAKKLLENMDRMESDIHASGQRAAKAATQLGTKRSSSKRNISVSGRRAAKDAIQRRTNRASNKGGHGAKEGANKLTKTASANSEARKRGPRTTGRNNRKPPTTTEVPSSFGRRSTKPISSKKTAQTKPMLRQDQVSIQPPSRSTKVREGDETQTEIISETKESIDNEYLAKELSFLRGELQKLRAVSKVEASLKDAERDTIDLVEGFPTLIKAIDSMEKDTDRAVKDLHGRIEVLVKSYREMNEISARAPLGFLNAMDPHGTISADGAKVKQKPGWIPTIEGFDHEVLHAEADEILATKRKIDHIIENALKYDPSFSYSQEENISAQVNQRIKELDVEIQKYVNLSYEYNLEKENLPENRRRGARKTRKRDELLAPWMNPSTEIKRKSNMPLKAPKIPKFLQQNKQEEQIDKQHSNLKPERVVPTHIEERLLARKLKAQGAEKKSKPKAQASSKGIQAITTVTDDDDNLSVDSFARLVQELDDRRVKQEVFEAAETANDSPREKKPQVKSRDRKIPPPASEQSLALSEEPDSKDTTTTTSDVRLCLPEGSADTLAKEFAYKAVCSILTQSHSVDEHEIMAVAFAAGALIHSIVHDLFARSCLQSVKEVMPPTGAGTRISPLLYLLDARLRASSARLPKTSQTIATVVVAYHKTFGGVMGGEARKALAFEAIKHGQMTSFDVIDAMHGAWQCASSVHSSVLSKVAGIERSKTAVIAATSAFMGLTGKSLDLLGQAAVQAMALVLADGEGVSTLDELGLTNVQSAIVAMETQKGQEVPMAMQNAIRAVIGNVVEASRKMEAKRVHSVAVLEIPTHEKEFTSVLGSPLEDLKLEERDELLGLVHDPTTLEGKTYSCFSKMFPTQGSLNGADFTRIESPVQSRTAVDAAVTKAASILARSPNRAIPAVIDSCVEKADLEVVMLPKKMIPSKDYDATRYGNSALLGTAPPTSMLYGEPKTPSMIDPQPKSKSVDITMPVPASTTNETVLDYVTSNVLAEMIVANEKLPPGSTSHKEPDDAKEEIPLWSGAGVVQWFADKGEAVDKDLVMKTARGLIEDNWSQDDDGPTPIHKVSGGVWSDENILNLVTQMYLSHQTMSNEIEPRSASTQTADTSDKLADTAQDIAASSVTIEDSQLPPPSAPIVDQNTIRAEQAMAAALSSRLAAEAAENSVKMREETIRNEQEDLTRKQQTLSDLQRQAEKAIAEANLQARETQLNRLENEIRRREEYQAELERLRIQQIDATIDRVSEVQVSTFKSAVEQVKTLFDAMHSEAKVKEIVKVKTNETCTQSTQIDEGEISVVQEDNATTEVVRPLTPSNECANAASENNLASPKQEVDPTCAIPTPDTDIKADTEVEQTGTEVEDTIPSDDIPESEEVLESEEVKPPENPLGATGEQQEEKVLYSRNAFVNPSALHAPPFNLGENVHATQAFTSTILNWSDSDDGGSYSGSSHESLSEGELDVPAGDLSDGEDVPLTVAFRSVLKPRVGTEKLATSPPWEFQEGPNADLLKQTLYKSDEAAFLSQNHQGEEEDAPYADLRKIMLQPDELARLHEKMQRGVIVKRK</sequence>
<feature type="region of interest" description="Disordered" evidence="2">
    <location>
        <begin position="1409"/>
        <end position="1488"/>
    </location>
</feature>
<feature type="compositionally biased region" description="Polar residues" evidence="2">
    <location>
        <begin position="186"/>
        <end position="200"/>
    </location>
</feature>
<evidence type="ECO:0000313" key="3">
    <source>
        <dbReference type="EMBL" id="CAD9666895.1"/>
    </source>
</evidence>
<reference evidence="3" key="1">
    <citation type="submission" date="2021-01" db="EMBL/GenBank/DDBJ databases">
        <authorList>
            <person name="Corre E."/>
            <person name="Pelletier E."/>
            <person name="Niang G."/>
            <person name="Scheremetjew M."/>
            <person name="Finn R."/>
            <person name="Kale V."/>
            <person name="Holt S."/>
            <person name="Cochrane G."/>
            <person name="Meng A."/>
            <person name="Brown T."/>
            <person name="Cohen L."/>
        </authorList>
    </citation>
    <scope>NUCLEOTIDE SEQUENCE</scope>
    <source>
        <strain evidence="3">NY070348D</strain>
    </source>
</reference>
<evidence type="ECO:0000313" key="4">
    <source>
        <dbReference type="EMBL" id="CAD9666903.1"/>
    </source>
</evidence>
<feature type="compositionally biased region" description="Polar residues" evidence="2">
    <location>
        <begin position="226"/>
        <end position="236"/>
    </location>
</feature>
<gene>
    <name evidence="3" type="ORF">QSP1433_LOCUS1884</name>
    <name evidence="4" type="ORF">QSP1433_LOCUS1886</name>
</gene>
<name>A0A7S2RCA2_9STRA</name>
<feature type="coiled-coil region" evidence="1">
    <location>
        <begin position="1253"/>
        <end position="1334"/>
    </location>
</feature>
<feature type="compositionally biased region" description="Low complexity" evidence="2">
    <location>
        <begin position="1409"/>
        <end position="1420"/>
    </location>
</feature>
<feature type="compositionally biased region" description="Acidic residues" evidence="2">
    <location>
        <begin position="1450"/>
        <end position="1469"/>
    </location>
</feature>
<dbReference type="EMBL" id="HBHK01003188">
    <property type="protein sequence ID" value="CAD9666895.1"/>
    <property type="molecule type" value="Transcribed_RNA"/>
</dbReference>
<feature type="compositionally biased region" description="Polar residues" evidence="2">
    <location>
        <begin position="122"/>
        <end position="136"/>
    </location>
</feature>